<evidence type="ECO:0000259" key="1">
    <source>
        <dbReference type="Pfam" id="PF03061"/>
    </source>
</evidence>
<dbReference type="Proteomes" id="UP000727907">
    <property type="component" value="Unassembled WGS sequence"/>
</dbReference>
<proteinExistence type="predicted"/>
<dbReference type="EMBL" id="JAHOPB010000001">
    <property type="protein sequence ID" value="MBU8875130.1"/>
    <property type="molecule type" value="Genomic_DNA"/>
</dbReference>
<feature type="domain" description="Thioesterase" evidence="1">
    <location>
        <begin position="51"/>
        <end position="126"/>
    </location>
</feature>
<dbReference type="PANTHER" id="PTHR42856">
    <property type="entry name" value="ACYL-COENZYME A THIOESTERASE PAAI"/>
    <property type="match status" value="1"/>
</dbReference>
<protein>
    <submittedName>
        <fullName evidence="2">Hotdog fold thioesterase</fullName>
    </submittedName>
</protein>
<name>A0ABS6IPL5_9HYPH</name>
<evidence type="ECO:0000313" key="3">
    <source>
        <dbReference type="Proteomes" id="UP000727907"/>
    </source>
</evidence>
<accession>A0ABS6IPL5</accession>
<dbReference type="InterPro" id="IPR006683">
    <property type="entry name" value="Thioestr_dom"/>
</dbReference>
<dbReference type="RefSeq" id="WP_216961873.1">
    <property type="nucleotide sequence ID" value="NZ_JAHOPB010000001.1"/>
</dbReference>
<dbReference type="InterPro" id="IPR003736">
    <property type="entry name" value="PAAI_dom"/>
</dbReference>
<dbReference type="PANTHER" id="PTHR42856:SF1">
    <property type="entry name" value="ACYL-COENZYME A THIOESTERASE PAAI"/>
    <property type="match status" value="1"/>
</dbReference>
<dbReference type="InterPro" id="IPR052723">
    <property type="entry name" value="Acyl-CoA_thioesterase_PaaI"/>
</dbReference>
<dbReference type="Pfam" id="PF03061">
    <property type="entry name" value="4HBT"/>
    <property type="match status" value="1"/>
</dbReference>
<evidence type="ECO:0000313" key="2">
    <source>
        <dbReference type="EMBL" id="MBU8875130.1"/>
    </source>
</evidence>
<reference evidence="2 3" key="1">
    <citation type="submission" date="2021-06" db="EMBL/GenBank/DDBJ databases">
        <authorList>
            <person name="Lee D.H."/>
        </authorList>
    </citation>
    <scope>NUCLEOTIDE SEQUENCE [LARGE SCALE GENOMIC DNA]</scope>
    <source>
        <strain evidence="2 3">MMS21-HV4-11</strain>
    </source>
</reference>
<gene>
    <name evidence="2" type="ORF">KQ910_15250</name>
</gene>
<dbReference type="CDD" id="cd03443">
    <property type="entry name" value="PaaI_thioesterase"/>
    <property type="match status" value="1"/>
</dbReference>
<keyword evidence="3" id="KW-1185">Reference proteome</keyword>
<comment type="caution">
    <text evidence="2">The sequence shown here is derived from an EMBL/GenBank/DDBJ whole genome shotgun (WGS) entry which is preliminary data.</text>
</comment>
<dbReference type="NCBIfam" id="TIGR00369">
    <property type="entry name" value="unchar_dom_1"/>
    <property type="match status" value="1"/>
</dbReference>
<organism evidence="2 3">
    <name type="scientific">Reyranella humidisoli</name>
    <dbReference type="NCBI Taxonomy" id="2849149"/>
    <lineage>
        <taxon>Bacteria</taxon>
        <taxon>Pseudomonadati</taxon>
        <taxon>Pseudomonadota</taxon>
        <taxon>Alphaproteobacteria</taxon>
        <taxon>Hyphomicrobiales</taxon>
        <taxon>Reyranellaceae</taxon>
        <taxon>Reyranella</taxon>
    </lineage>
</organism>
<sequence>MSNKSEPAVIDVAALARRDEFCTSLGIQFVEASLGRAVTRVTIEQRHLNFNGVGHGGLTFTLADAAFGFACNSQGVVSGSIDAHILYSVAVRLGDVLTATAVEISRSSKASNYRIDVVRADDKLVAAMTGTALISGKPVVV</sequence>